<accession>A0A132P0B9</accession>
<dbReference type="Gene3D" id="1.10.600.10">
    <property type="entry name" value="Farnesyl Diphosphate Synthase"/>
    <property type="match status" value="1"/>
</dbReference>
<dbReference type="Pfam" id="PF00348">
    <property type="entry name" value="polyprenyl_synt"/>
    <property type="match status" value="2"/>
</dbReference>
<evidence type="ECO:0000256" key="2">
    <source>
        <dbReference type="ARBA" id="ARBA00022679"/>
    </source>
</evidence>
<dbReference type="PROSITE" id="PS00723">
    <property type="entry name" value="POLYPRENYL_SYNTHASE_1"/>
    <property type="match status" value="1"/>
</dbReference>
<comment type="similarity">
    <text evidence="5">Belongs to the FPP/GGPP synthase family.</text>
</comment>
<dbReference type="InterPro" id="IPR039702">
    <property type="entry name" value="FPS1-like"/>
</dbReference>
<dbReference type="GO" id="GO:0045337">
    <property type="term" value="P:farnesyl diphosphate biosynthetic process"/>
    <property type="evidence" value="ECO:0007669"/>
    <property type="project" value="TreeGrafter"/>
</dbReference>
<evidence type="ECO:0000256" key="4">
    <source>
        <dbReference type="ARBA" id="ARBA00022842"/>
    </source>
</evidence>
<dbReference type="PANTHER" id="PTHR11525:SF0">
    <property type="entry name" value="FARNESYL PYROPHOSPHATE SYNTHASE"/>
    <property type="match status" value="1"/>
</dbReference>
<sequence>MASYTVSNYIKLDAQKRQKCIKDFAIEKIDDFLDTFASLYLPGLSSTGLLREHIAEVIKYNAIGGKMTRGTLAADVFLQTVRFLFPGLLEDSNFSEELLNLSIDICLIQETLQAAFLMLDDVIDHSTVRRGKPSWRTVVGDEQAVNDGMMLWQVADSLTFYLEDKCGKTLKIFEVFHQVKANTIFGQHLDTFTKTYSQRYTMRHLNDTYILKTAYYTFYFPLMMGYRAGVLFGNVAIGASAASEGRQTMQKVDSILNLQQHLDADVEQQIYKISMDLGRLYQMQDDFLDFYAPEILHKESTDYLESKAVWPLVRALEISASEEARGKGVSPQTILTVYGKRVSDKESIQRLFDALDLKRVYVHEASALLEQCKEELASMPSYISDSIGATFELLSSRINVEVIRPSK</sequence>
<evidence type="ECO:0000256" key="5">
    <source>
        <dbReference type="RuleBase" id="RU004466"/>
    </source>
</evidence>
<name>A0A132P0B9_GIAIN</name>
<dbReference type="OrthoDB" id="10257492at2759"/>
<dbReference type="GO" id="GO:0004161">
    <property type="term" value="F:dimethylallyltranstransferase activity"/>
    <property type="evidence" value="ECO:0007669"/>
    <property type="project" value="TreeGrafter"/>
</dbReference>
<dbReference type="PANTHER" id="PTHR11525">
    <property type="entry name" value="FARNESYL-PYROPHOSPHATE SYNTHETASE"/>
    <property type="match status" value="1"/>
</dbReference>
<dbReference type="InterPro" id="IPR008949">
    <property type="entry name" value="Isoprenoid_synthase_dom_sf"/>
</dbReference>
<dbReference type="VEuPathDB" id="GiardiaDB:QR46_0235"/>
<keyword evidence="3" id="KW-0479">Metal-binding</keyword>
<protein>
    <submittedName>
        <fullName evidence="6">Farnesyl diphosphate/trans-isoprenyl diphosphate synthase</fullName>
    </submittedName>
</protein>
<dbReference type="PROSITE" id="PS00444">
    <property type="entry name" value="POLYPRENYL_SYNTHASE_2"/>
    <property type="match status" value="1"/>
</dbReference>
<dbReference type="GO" id="GO:0005737">
    <property type="term" value="C:cytoplasm"/>
    <property type="evidence" value="ECO:0007669"/>
    <property type="project" value="TreeGrafter"/>
</dbReference>
<dbReference type="InterPro" id="IPR033749">
    <property type="entry name" value="Polyprenyl_synt_CS"/>
</dbReference>
<dbReference type="GO" id="GO:0046872">
    <property type="term" value="F:metal ion binding"/>
    <property type="evidence" value="ECO:0007669"/>
    <property type="project" value="UniProtKB-KW"/>
</dbReference>
<dbReference type="SUPFAM" id="SSF48576">
    <property type="entry name" value="Terpenoid synthases"/>
    <property type="match status" value="1"/>
</dbReference>
<dbReference type="AlphaFoldDB" id="A0A132P0B9"/>
<comment type="cofactor">
    <cofactor evidence="1">
        <name>Mg(2+)</name>
        <dbReference type="ChEBI" id="CHEBI:18420"/>
    </cofactor>
</comment>
<keyword evidence="2 5" id="KW-0808">Transferase</keyword>
<dbReference type="EMBL" id="JXTI01000003">
    <property type="protein sequence ID" value="KWX15779.1"/>
    <property type="molecule type" value="Genomic_DNA"/>
</dbReference>
<evidence type="ECO:0000313" key="7">
    <source>
        <dbReference type="Proteomes" id="UP000070089"/>
    </source>
</evidence>
<comment type="caution">
    <text evidence="6">The sequence shown here is derived from an EMBL/GenBank/DDBJ whole genome shotgun (WGS) entry which is preliminary data.</text>
</comment>
<gene>
    <name evidence="6" type="ORF">QR46_0235</name>
</gene>
<evidence type="ECO:0000256" key="1">
    <source>
        <dbReference type="ARBA" id="ARBA00001946"/>
    </source>
</evidence>
<evidence type="ECO:0000256" key="3">
    <source>
        <dbReference type="ARBA" id="ARBA00022723"/>
    </source>
</evidence>
<organism evidence="6 7">
    <name type="scientific">Giardia duodenalis assemblage B</name>
    <dbReference type="NCBI Taxonomy" id="1394984"/>
    <lineage>
        <taxon>Eukaryota</taxon>
        <taxon>Metamonada</taxon>
        <taxon>Diplomonadida</taxon>
        <taxon>Hexamitidae</taxon>
        <taxon>Giardiinae</taxon>
        <taxon>Giardia</taxon>
    </lineage>
</organism>
<evidence type="ECO:0000313" key="6">
    <source>
        <dbReference type="EMBL" id="KWX15779.1"/>
    </source>
</evidence>
<dbReference type="InterPro" id="IPR000092">
    <property type="entry name" value="Polyprenyl_synt"/>
</dbReference>
<reference evidence="6 7" key="1">
    <citation type="journal article" date="2015" name="Mol. Biochem. Parasitol.">
        <title>Identification of polymorphic genes for use in assemblage B genotyping assays through comparative genomics of multiple assemblage B Giardia duodenalis isolates.</title>
        <authorList>
            <person name="Wielinga C."/>
            <person name="Thompson R.C."/>
            <person name="Monis P."/>
            <person name="Ryan U."/>
        </authorList>
    </citation>
    <scope>NUCLEOTIDE SEQUENCE [LARGE SCALE GENOMIC DNA]</scope>
    <source>
        <strain evidence="6 7">BAH15c1</strain>
    </source>
</reference>
<keyword evidence="4" id="KW-0460">Magnesium</keyword>
<dbReference type="Proteomes" id="UP000070089">
    <property type="component" value="Unassembled WGS sequence"/>
</dbReference>
<dbReference type="GO" id="GO:0004337">
    <property type="term" value="F:(2E,6E)-farnesyl diphosphate synthase activity"/>
    <property type="evidence" value="ECO:0007669"/>
    <property type="project" value="TreeGrafter"/>
</dbReference>
<proteinExistence type="inferred from homology"/>